<proteinExistence type="inferred from homology"/>
<sequence length="355" mass="39674">MLKKRVATICSVTLIAMTTLVGCSTSNQATSENSTSNSGQESESSSSESKVFRLAHVVAPDENHPYTVTAESFKKYVEEKTNGKIKINIFPGGQLGGDTDLLEMVRKGTLDLGVISGPVLANYTPVQAVLDLPWLYNNNLELMHEAFTSEIGQKVLERMSKDVGVKGLAYSYQGFRHFITNKPVQSIEDLQGMKFRTQQSPLHVQMFQTIGMSPTPIPFPELYSSMQTGVIDGFETDLFGYDTSKFYEVGKYVSLSGHFNNTELLLMSNEIFDKLSPEEQKIIQEGANFATEEAYKKSVNLSDEYLERSKKNGAVVTELDISKLKEMVQPVYDEWLAKDPLIEEYVTYVEGIKKN</sequence>
<feature type="region of interest" description="Disordered" evidence="4">
    <location>
        <begin position="26"/>
        <end position="47"/>
    </location>
</feature>
<dbReference type="NCBIfam" id="TIGR00787">
    <property type="entry name" value="dctP"/>
    <property type="match status" value="1"/>
</dbReference>
<organism evidence="6 7">
    <name type="scientific">Ammoniphilus resinae</name>
    <dbReference type="NCBI Taxonomy" id="861532"/>
    <lineage>
        <taxon>Bacteria</taxon>
        <taxon>Bacillati</taxon>
        <taxon>Bacillota</taxon>
        <taxon>Bacilli</taxon>
        <taxon>Bacillales</taxon>
        <taxon>Paenibacillaceae</taxon>
        <taxon>Aneurinibacillus group</taxon>
        <taxon>Ammoniphilus</taxon>
    </lineage>
</organism>
<dbReference type="Pfam" id="PF03480">
    <property type="entry name" value="DctP"/>
    <property type="match status" value="1"/>
</dbReference>
<dbReference type="PANTHER" id="PTHR33376:SF7">
    <property type="entry name" value="C4-DICARBOXYLATE-BINDING PROTEIN DCTB"/>
    <property type="match status" value="1"/>
</dbReference>
<name>A0ABS4GSS0_9BACL</name>
<comment type="caution">
    <text evidence="6">The sequence shown here is derived from an EMBL/GenBank/DDBJ whole genome shotgun (WGS) entry which is preliminary data.</text>
</comment>
<protein>
    <submittedName>
        <fullName evidence="6">C4-dicarboxylate-binding protein DctP</fullName>
    </submittedName>
</protein>
<dbReference type="PROSITE" id="PS51257">
    <property type="entry name" value="PROKAR_LIPOPROTEIN"/>
    <property type="match status" value="1"/>
</dbReference>
<evidence type="ECO:0000313" key="6">
    <source>
        <dbReference type="EMBL" id="MBP1933279.1"/>
    </source>
</evidence>
<keyword evidence="3 5" id="KW-0732">Signal</keyword>
<dbReference type="CDD" id="cd13603">
    <property type="entry name" value="PBP2_TRAP_Siap_TeaA_like"/>
    <property type="match status" value="1"/>
</dbReference>
<dbReference type="PANTHER" id="PTHR33376">
    <property type="match status" value="1"/>
</dbReference>
<evidence type="ECO:0000256" key="4">
    <source>
        <dbReference type="SAM" id="MobiDB-lite"/>
    </source>
</evidence>
<dbReference type="InterPro" id="IPR038404">
    <property type="entry name" value="TRAP_DctP_sf"/>
</dbReference>
<dbReference type="InterPro" id="IPR018389">
    <property type="entry name" value="DctP_fam"/>
</dbReference>
<dbReference type="EMBL" id="JAGGKT010000010">
    <property type="protein sequence ID" value="MBP1933279.1"/>
    <property type="molecule type" value="Genomic_DNA"/>
</dbReference>
<keyword evidence="7" id="KW-1185">Reference proteome</keyword>
<accession>A0ABS4GSS0</accession>
<dbReference type="NCBIfam" id="NF037995">
    <property type="entry name" value="TRAP_S1"/>
    <property type="match status" value="1"/>
</dbReference>
<evidence type="ECO:0000256" key="2">
    <source>
        <dbReference type="ARBA" id="ARBA00022448"/>
    </source>
</evidence>
<evidence type="ECO:0000256" key="5">
    <source>
        <dbReference type="SAM" id="SignalP"/>
    </source>
</evidence>
<dbReference type="PIRSF" id="PIRSF006470">
    <property type="entry name" value="DctB"/>
    <property type="match status" value="1"/>
</dbReference>
<comment type="similarity">
    <text evidence="1">Belongs to the bacterial solute-binding protein 7 family.</text>
</comment>
<feature type="signal peptide" evidence="5">
    <location>
        <begin position="1"/>
        <end position="29"/>
    </location>
</feature>
<gene>
    <name evidence="6" type="ORF">J2Z37_003292</name>
</gene>
<reference evidence="6 7" key="1">
    <citation type="submission" date="2021-03" db="EMBL/GenBank/DDBJ databases">
        <title>Genomic Encyclopedia of Type Strains, Phase IV (KMG-IV): sequencing the most valuable type-strain genomes for metagenomic binning, comparative biology and taxonomic classification.</title>
        <authorList>
            <person name="Goeker M."/>
        </authorList>
    </citation>
    <scope>NUCLEOTIDE SEQUENCE [LARGE SCALE GENOMIC DNA]</scope>
    <source>
        <strain evidence="6 7">DSM 24738</strain>
    </source>
</reference>
<evidence type="ECO:0000256" key="3">
    <source>
        <dbReference type="ARBA" id="ARBA00022729"/>
    </source>
</evidence>
<evidence type="ECO:0000313" key="7">
    <source>
        <dbReference type="Proteomes" id="UP001519343"/>
    </source>
</evidence>
<feature type="compositionally biased region" description="Low complexity" evidence="4">
    <location>
        <begin position="30"/>
        <end position="47"/>
    </location>
</feature>
<keyword evidence="2" id="KW-0813">Transport</keyword>
<dbReference type="RefSeq" id="WP_209811293.1">
    <property type="nucleotide sequence ID" value="NZ_JAGGKT010000010.1"/>
</dbReference>
<dbReference type="InterPro" id="IPR004682">
    <property type="entry name" value="TRAP_DctP"/>
</dbReference>
<dbReference type="Proteomes" id="UP001519343">
    <property type="component" value="Unassembled WGS sequence"/>
</dbReference>
<dbReference type="Gene3D" id="3.40.190.170">
    <property type="entry name" value="Bacterial extracellular solute-binding protein, family 7"/>
    <property type="match status" value="1"/>
</dbReference>
<evidence type="ECO:0000256" key="1">
    <source>
        <dbReference type="ARBA" id="ARBA00009023"/>
    </source>
</evidence>
<feature type="chain" id="PRO_5046543720" evidence="5">
    <location>
        <begin position="30"/>
        <end position="355"/>
    </location>
</feature>